<reference evidence="1 2" key="1">
    <citation type="submission" date="2020-04" db="EMBL/GenBank/DDBJ databases">
        <title>Bacillus sp. UniB3 isolated from commercial digestive syrup.</title>
        <authorList>
            <person name="Thorat V."/>
            <person name="Kirdat K."/>
            <person name="Tiwarekar B."/>
            <person name="Yadav A."/>
        </authorList>
    </citation>
    <scope>NUCLEOTIDE SEQUENCE [LARGE SCALE GENOMIC DNA]</scope>
    <source>
        <strain evidence="1 2">UniB3</strain>
    </source>
</reference>
<dbReference type="InterPro" id="IPR019688">
    <property type="entry name" value="DUF2533"/>
</dbReference>
<dbReference type="AlphaFoldDB" id="A0A7Y0K8J9"/>
<name>A0A7Y0K8J9_9BACI</name>
<dbReference type="Pfam" id="PF10752">
    <property type="entry name" value="DUF2533"/>
    <property type="match status" value="1"/>
</dbReference>
<evidence type="ECO:0000313" key="2">
    <source>
        <dbReference type="Proteomes" id="UP000588491"/>
    </source>
</evidence>
<dbReference type="Proteomes" id="UP000588491">
    <property type="component" value="Unassembled WGS sequence"/>
</dbReference>
<evidence type="ECO:0000313" key="1">
    <source>
        <dbReference type="EMBL" id="NMO77828.1"/>
    </source>
</evidence>
<proteinExistence type="predicted"/>
<keyword evidence="2" id="KW-1185">Reference proteome</keyword>
<protein>
    <submittedName>
        <fullName evidence="1">DUF2533 family protein</fullName>
    </submittedName>
</protein>
<dbReference type="EMBL" id="JABBPK010000001">
    <property type="protein sequence ID" value="NMO77828.1"/>
    <property type="molecule type" value="Genomic_DNA"/>
</dbReference>
<sequence>MMSVHKEITKHVEQVNSRVNHFKQLDQLRESYIEEAILLCKAGENFSVDKINDVTEQMNELARLGVVPSRKKVTKAMVVEFATRSI</sequence>
<organism evidence="1 2">
    <name type="scientific">Niallia alba</name>
    <dbReference type="NCBI Taxonomy" id="2729105"/>
    <lineage>
        <taxon>Bacteria</taxon>
        <taxon>Bacillati</taxon>
        <taxon>Bacillota</taxon>
        <taxon>Bacilli</taxon>
        <taxon>Bacillales</taxon>
        <taxon>Bacillaceae</taxon>
        <taxon>Niallia</taxon>
    </lineage>
</organism>
<comment type="caution">
    <text evidence="1">The sequence shown here is derived from an EMBL/GenBank/DDBJ whole genome shotgun (WGS) entry which is preliminary data.</text>
</comment>
<gene>
    <name evidence="1" type="ORF">HHU08_12550</name>
</gene>
<accession>A0A7Y0K8J9</accession>